<evidence type="ECO:0000313" key="5">
    <source>
        <dbReference type="Proteomes" id="UP000051883"/>
    </source>
</evidence>
<feature type="transmembrane region" description="Helical" evidence="1">
    <location>
        <begin position="130"/>
        <end position="147"/>
    </location>
</feature>
<dbReference type="PATRIC" id="fig|525309.8.peg.85"/>
<sequence>MKAKCKKVLNWALPYLAIATMTYIIMYPQVISHGVILGTDSIFHFNRFYDTAKQIQQGSWSYFQSNFSFQQSGRVINAVYGPLFAYLNGILLGLLGTWFHYQVVSSFLVYFIGGVGMYRLAVKVNASRRIALLVSMIFLCLGWLPRWELAQNMNAWGATLAPFLIMLGITMLQDRAQPVHWLSLMTLMTIIVQIHLLSSVFFTLTLIPFFVIGLIRTNHRERMLLATLKAIVGTVILTANVWGALLMLNLHNHIAKPAPFDMVDNALKPTRFSSTRDYLIYFCWLLFILQLLYVLFTFRRSLVNSTVTILGAVLLFISSVWFPWSLVQHALPGLQTTLQFPNRLTIMAYPLLLTGVACTCQQLITAPGADKLRLRIITGLLLFALFQVAIPTTTSVFQRTAIYESDEVLNTSTALAWVTPNAKSIRQAVHNDYPGQLLLRVEKRAPDYLPIPEKYLHKKYVRSYAYQDQVIRHSKEFKHTVLPGGRLQLSWRAKQAGPVRLPIITYQESRLSVNGHQLHHYPRSRVGAPTVYQRKGNNTAVLSFQQAGWFTFLLVVSLTGLTVLCAYGLYRLVRWVPQKYREIINQ</sequence>
<feature type="transmembrane region" description="Helical" evidence="1">
    <location>
        <begin position="153"/>
        <end position="172"/>
    </location>
</feature>
<dbReference type="OrthoDB" id="2328595at2"/>
<dbReference type="HOGENOM" id="CLU_034645_0_0_9"/>
<keyword evidence="1" id="KW-1133">Transmembrane helix</keyword>
<feature type="transmembrane region" description="Helical" evidence="1">
    <location>
        <begin position="344"/>
        <end position="364"/>
    </location>
</feature>
<dbReference type="RefSeq" id="WP_007124235.1">
    <property type="nucleotide sequence ID" value="NZ_AZDK01000001.1"/>
</dbReference>
<dbReference type="AlphaFoldDB" id="C8P6K4"/>
<evidence type="ECO:0008006" key="6">
    <source>
        <dbReference type="Google" id="ProtNLM"/>
    </source>
</evidence>
<evidence type="ECO:0000313" key="3">
    <source>
        <dbReference type="EMBL" id="KRK60888.1"/>
    </source>
</evidence>
<evidence type="ECO:0000256" key="1">
    <source>
        <dbReference type="SAM" id="Phobius"/>
    </source>
</evidence>
<feature type="transmembrane region" description="Helical" evidence="1">
    <location>
        <begin position="303"/>
        <end position="324"/>
    </location>
</feature>
<feature type="transmembrane region" description="Helical" evidence="1">
    <location>
        <begin position="12"/>
        <end position="31"/>
    </location>
</feature>
<dbReference type="EMBL" id="ACLL01000023">
    <property type="protein sequence ID" value="EEW53792.1"/>
    <property type="molecule type" value="Genomic_DNA"/>
</dbReference>
<feature type="transmembrane region" description="Helical" evidence="1">
    <location>
        <begin position="230"/>
        <end position="250"/>
    </location>
</feature>
<feature type="transmembrane region" description="Helical" evidence="1">
    <location>
        <begin position="376"/>
        <end position="397"/>
    </location>
</feature>
<dbReference type="EMBL" id="AZDK01000001">
    <property type="protein sequence ID" value="KRK60888.1"/>
    <property type="molecule type" value="Genomic_DNA"/>
</dbReference>
<proteinExistence type="predicted"/>
<dbReference type="STRING" id="525309.HMPREF0494_0948"/>
<dbReference type="eggNOG" id="COG4485">
    <property type="taxonomic scope" value="Bacteria"/>
</dbReference>
<name>C8P6K4_9LACO</name>
<gene>
    <name evidence="3" type="ORF">FC31_GL000079</name>
    <name evidence="2" type="ORF">HMPREF0494_0948</name>
</gene>
<reference evidence="3 5" key="2">
    <citation type="journal article" date="2015" name="Genome Announc.">
        <title>Expanding the biotechnology potential of lactobacilli through comparative genomics of 213 strains and associated genera.</title>
        <authorList>
            <person name="Sun Z."/>
            <person name="Harris H.M."/>
            <person name="McCann A."/>
            <person name="Guo C."/>
            <person name="Argimon S."/>
            <person name="Zhang W."/>
            <person name="Yang X."/>
            <person name="Jeffery I.B."/>
            <person name="Cooney J.C."/>
            <person name="Kagawa T.F."/>
            <person name="Liu W."/>
            <person name="Song Y."/>
            <person name="Salvetti E."/>
            <person name="Wrobel A."/>
            <person name="Rasinkangas P."/>
            <person name="Parkhill J."/>
            <person name="Rea M.C."/>
            <person name="O'Sullivan O."/>
            <person name="Ritari J."/>
            <person name="Douillard F.P."/>
            <person name="Paul Ross R."/>
            <person name="Yang R."/>
            <person name="Briner A.E."/>
            <person name="Felis G.E."/>
            <person name="de Vos W.M."/>
            <person name="Barrangou R."/>
            <person name="Klaenhammer T.R."/>
            <person name="Caufield P.W."/>
            <person name="Cui Y."/>
            <person name="Zhang H."/>
            <person name="O'Toole P.W."/>
        </authorList>
    </citation>
    <scope>NUCLEOTIDE SEQUENCE [LARGE SCALE GENOMIC DNA]</scope>
    <source>
        <strain evidence="3 5">DSM 16041</strain>
    </source>
</reference>
<keyword evidence="1" id="KW-0472">Membrane</keyword>
<feature type="transmembrane region" description="Helical" evidence="1">
    <location>
        <begin position="547"/>
        <end position="570"/>
    </location>
</feature>
<feature type="transmembrane region" description="Helical" evidence="1">
    <location>
        <begin position="278"/>
        <end position="296"/>
    </location>
</feature>
<dbReference type="Proteomes" id="UP000003675">
    <property type="component" value="Unassembled WGS sequence"/>
</dbReference>
<protein>
    <recommendedName>
        <fullName evidence="6">Cell division protein</fullName>
    </recommendedName>
</protein>
<comment type="caution">
    <text evidence="2">The sequence shown here is derived from an EMBL/GenBank/DDBJ whole genome shotgun (WGS) entry which is preliminary data.</text>
</comment>
<keyword evidence="1" id="KW-0812">Transmembrane</keyword>
<organism evidence="2 4">
    <name type="scientific">Limosilactobacillus antri DSM 16041</name>
    <dbReference type="NCBI Taxonomy" id="525309"/>
    <lineage>
        <taxon>Bacteria</taxon>
        <taxon>Bacillati</taxon>
        <taxon>Bacillota</taxon>
        <taxon>Bacilli</taxon>
        <taxon>Lactobacillales</taxon>
        <taxon>Lactobacillaceae</taxon>
        <taxon>Limosilactobacillus</taxon>
    </lineage>
</organism>
<feature type="transmembrane region" description="Helical" evidence="1">
    <location>
        <begin position="98"/>
        <end position="118"/>
    </location>
</feature>
<evidence type="ECO:0000313" key="4">
    <source>
        <dbReference type="Proteomes" id="UP000003675"/>
    </source>
</evidence>
<evidence type="ECO:0000313" key="2">
    <source>
        <dbReference type="EMBL" id="EEW53792.1"/>
    </source>
</evidence>
<dbReference type="Proteomes" id="UP000051883">
    <property type="component" value="Unassembled WGS sequence"/>
</dbReference>
<accession>C8P6K4</accession>
<keyword evidence="5" id="KW-1185">Reference proteome</keyword>
<reference evidence="2 4" key="1">
    <citation type="submission" date="2009-09" db="EMBL/GenBank/DDBJ databases">
        <authorList>
            <person name="Qin X."/>
            <person name="Bachman B."/>
            <person name="Battles P."/>
            <person name="Bell A."/>
            <person name="Bess C."/>
            <person name="Bickham C."/>
            <person name="Chaboub L."/>
            <person name="Chen D."/>
            <person name="Coyle M."/>
            <person name="Deiros D.R."/>
            <person name="Dinh H."/>
            <person name="Forbes L."/>
            <person name="Fowler G."/>
            <person name="Francisco L."/>
            <person name="Fu Q."/>
            <person name="Gubbala S."/>
            <person name="Hale W."/>
            <person name="Han Y."/>
            <person name="Hemphill L."/>
            <person name="Highlander S.K."/>
            <person name="Hirani K."/>
            <person name="Hogues M."/>
            <person name="Jackson L."/>
            <person name="Jakkamsetti A."/>
            <person name="Javaid M."/>
            <person name="Jiang H."/>
            <person name="Korchina V."/>
            <person name="Kovar C."/>
            <person name="Lara F."/>
            <person name="Lee S."/>
            <person name="Mata R."/>
            <person name="Mathew T."/>
            <person name="Moen C."/>
            <person name="Morales K."/>
            <person name="Munidasa M."/>
            <person name="Nazareth L."/>
            <person name="Ngo R."/>
            <person name="Nguyen L."/>
            <person name="Okwuonu G."/>
            <person name="Ongeri F."/>
            <person name="Patil S."/>
            <person name="Petrosino J."/>
            <person name="Pham C."/>
            <person name="Pham P."/>
            <person name="Pu L.-L."/>
            <person name="Puazo M."/>
            <person name="Raj R."/>
            <person name="Reid J."/>
            <person name="Rouhana J."/>
            <person name="Saada N."/>
            <person name="Shang Y."/>
            <person name="Simmons D."/>
            <person name="Thornton R."/>
            <person name="Warren J."/>
            <person name="Weissenberger G."/>
            <person name="Zhang J."/>
            <person name="Zhang L."/>
            <person name="Zhou C."/>
            <person name="Zhu D."/>
            <person name="Muzny D."/>
            <person name="Worley K."/>
            <person name="Gibbs R."/>
        </authorList>
    </citation>
    <scope>NUCLEOTIDE SEQUENCE [LARGE SCALE GENOMIC DNA]</scope>
    <source>
        <strain evidence="2 4">DSM 16041</strain>
    </source>
</reference>